<gene>
    <name evidence="4" type="ORF">EAH_00012860</name>
</gene>
<keyword evidence="2" id="KW-1133">Transmembrane helix</keyword>
<organism evidence="4 5">
    <name type="scientific">Eimeria acervulina</name>
    <name type="common">Coccidian parasite</name>
    <dbReference type="NCBI Taxonomy" id="5801"/>
    <lineage>
        <taxon>Eukaryota</taxon>
        <taxon>Sar</taxon>
        <taxon>Alveolata</taxon>
        <taxon>Apicomplexa</taxon>
        <taxon>Conoidasida</taxon>
        <taxon>Coccidia</taxon>
        <taxon>Eucoccidiorida</taxon>
        <taxon>Eimeriorina</taxon>
        <taxon>Eimeriidae</taxon>
        <taxon>Eimeria</taxon>
    </lineage>
</organism>
<dbReference type="RefSeq" id="XP_013250043.1">
    <property type="nucleotide sequence ID" value="XM_013394589.1"/>
</dbReference>
<dbReference type="VEuPathDB" id="ToxoDB:EAH_00012860"/>
<feature type="transmembrane region" description="Helical" evidence="2">
    <location>
        <begin position="84"/>
        <end position="106"/>
    </location>
</feature>
<evidence type="ECO:0000313" key="4">
    <source>
        <dbReference type="EMBL" id="CDI79929.1"/>
    </source>
</evidence>
<feature type="compositionally biased region" description="Pro residues" evidence="1">
    <location>
        <begin position="442"/>
        <end position="451"/>
    </location>
</feature>
<dbReference type="EMBL" id="HG671106">
    <property type="protein sequence ID" value="CDI79929.1"/>
    <property type="molecule type" value="Genomic_DNA"/>
</dbReference>
<keyword evidence="2" id="KW-0812">Transmembrane</keyword>
<feature type="compositionally biased region" description="Basic and acidic residues" evidence="1">
    <location>
        <begin position="495"/>
        <end position="507"/>
    </location>
</feature>
<feature type="compositionally biased region" description="Low complexity" evidence="1">
    <location>
        <begin position="572"/>
        <end position="593"/>
    </location>
</feature>
<feature type="region of interest" description="Disordered" evidence="1">
    <location>
        <begin position="156"/>
        <end position="183"/>
    </location>
</feature>
<keyword evidence="5" id="KW-1185">Reference proteome</keyword>
<feature type="compositionally biased region" description="Low complexity" evidence="1">
    <location>
        <begin position="156"/>
        <end position="165"/>
    </location>
</feature>
<evidence type="ECO:0000313" key="5">
    <source>
        <dbReference type="Proteomes" id="UP000018050"/>
    </source>
</evidence>
<feature type="signal peptide" evidence="3">
    <location>
        <begin position="1"/>
        <end position="31"/>
    </location>
</feature>
<feature type="chain" id="PRO_5004670052" description="Transmembrane protein" evidence="3">
    <location>
        <begin position="32"/>
        <end position="898"/>
    </location>
</feature>
<evidence type="ECO:0008006" key="6">
    <source>
        <dbReference type="Google" id="ProtNLM"/>
    </source>
</evidence>
<accession>U6GMT1</accession>
<name>U6GMT1_EIMAC</name>
<dbReference type="AlphaFoldDB" id="U6GMT1"/>
<reference evidence="4" key="2">
    <citation type="submission" date="2013-10" db="EMBL/GenBank/DDBJ databases">
        <authorList>
            <person name="Aslett M."/>
        </authorList>
    </citation>
    <scope>NUCLEOTIDE SEQUENCE</scope>
    <source>
        <strain evidence="4">Houghton</strain>
    </source>
</reference>
<dbReference type="GeneID" id="25269356"/>
<evidence type="ECO:0000256" key="3">
    <source>
        <dbReference type="SAM" id="SignalP"/>
    </source>
</evidence>
<evidence type="ECO:0000256" key="1">
    <source>
        <dbReference type="SAM" id="MobiDB-lite"/>
    </source>
</evidence>
<keyword evidence="3" id="KW-0732">Signal</keyword>
<feature type="region of interest" description="Disordered" evidence="1">
    <location>
        <begin position="879"/>
        <end position="898"/>
    </location>
</feature>
<protein>
    <recommendedName>
        <fullName evidence="6">Transmembrane protein</fullName>
    </recommendedName>
</protein>
<evidence type="ECO:0000256" key="2">
    <source>
        <dbReference type="SAM" id="Phobius"/>
    </source>
</evidence>
<reference evidence="4" key="1">
    <citation type="submission" date="2013-10" db="EMBL/GenBank/DDBJ databases">
        <title>Genomic analysis of the causative agents of coccidiosis in chickens.</title>
        <authorList>
            <person name="Reid A.J."/>
            <person name="Blake D."/>
            <person name="Billington K."/>
            <person name="Browne H."/>
            <person name="Dunn M."/>
            <person name="Hung S."/>
            <person name="Kawahara F."/>
            <person name="Miranda-Saavedra D."/>
            <person name="Mourier T."/>
            <person name="Nagra H."/>
            <person name="Otto T.D."/>
            <person name="Rawlings N."/>
            <person name="Sanchez A."/>
            <person name="Sanders M."/>
            <person name="Subramaniam C."/>
            <person name="Tay Y."/>
            <person name="Dear P."/>
            <person name="Doerig C."/>
            <person name="Gruber A."/>
            <person name="Parkinson J."/>
            <person name="Shirley M."/>
            <person name="Wan K.L."/>
            <person name="Berriman M."/>
            <person name="Tomley F."/>
            <person name="Pain A."/>
        </authorList>
    </citation>
    <scope>NUCLEOTIDE SEQUENCE</scope>
    <source>
        <strain evidence="4">Houghton</strain>
    </source>
</reference>
<dbReference type="OMA" id="RATHASC"/>
<sequence>MGRATHASCTVAIAAMTALVHLSLLPAFAVSSGIKPIIGMEGSSRSSLFEEQQLTRAAPSEGASLAASSYLLPQAVRRRRTTTAIFPALTNLALLLSVAAIVFLAIRCSRIVQNSLHSSSGGSLSRSLAAEDSVCAAGGDSEASGSSSGESLDIAGAGAAAAGTTRGRRRDHPLTKQAQILTLSDGDKKGMTEEEMKLVDEALKVLLGSREKVESRRRRKEEALKLLKEAEGEAGSLGESTTRHSADIVVQEAVNWLLGTRQKDYIKASQSATQAEEELAGMQFTVPQDRAALIILGESFGGRNISPLGARAVAAARSVLGMNSRKGESPSLTDVDVGRAMQLCLWYQALLGAQEARHRRGGGHRNPDPSVMDLLKKVSVLTEMLGNSGMSTAAEMLAQAQESAQAALWSAFWPGGEPVKAGGDAAKKRRPTLRKAVSLTTPSPPPGPPPRSFSARAVGENPHVGPKNGTRRPVAVPVGGQSIHFSGPAGTGGGTDRRGRPAAEEAKAQTAVPPLPPKRGAKKTEERGKAAGLQEGQGRLPGAAAEGRTIPPPIPPKGAEKPSKQRGKAGEQPSQASSPDTPAASAASAAAADVTDGGMDGTARAEGFVDSGHREAVKLLDATMGSIVDHIDFQTTNLLGLCAGGTSESNLGRADTALRRAGLLLGSARSIRPHQALSTGMKDSFFDAVRRLSDACGAALGLLGDTWRKRMDDHARQLRKKMEELEDMLRGPTPVNPPASDDPLLLKILEVHTGSQAASRHATNAQRVCSAVTEVPQRVSEGLSGLQQQAESAQEAAKQAGDTCAHRWIGWLIQGGHEFDNSPRTRGSTEEWEEGRRKQLGSLLDRADEVGRLLYGVCGSSASVTVLFEVVGQGRDKVTNCGKEDGGGEGEEAQKQQQ</sequence>
<proteinExistence type="predicted"/>
<feature type="region of interest" description="Disordered" evidence="1">
    <location>
        <begin position="419"/>
        <end position="598"/>
    </location>
</feature>
<dbReference type="Proteomes" id="UP000018050">
    <property type="component" value="Unassembled WGS sequence"/>
</dbReference>
<keyword evidence="2" id="KW-0472">Membrane</keyword>